<dbReference type="AlphaFoldDB" id="A0A1H9SKA3"/>
<protein>
    <submittedName>
        <fullName evidence="1">Uncharacterized protein</fullName>
    </submittedName>
</protein>
<evidence type="ECO:0000313" key="1">
    <source>
        <dbReference type="EMBL" id="SER85460.1"/>
    </source>
</evidence>
<reference evidence="2" key="1">
    <citation type="submission" date="2016-10" db="EMBL/GenBank/DDBJ databases">
        <authorList>
            <person name="Varghese N."/>
            <person name="Submissions S."/>
        </authorList>
    </citation>
    <scope>NUCLEOTIDE SEQUENCE [LARGE SCALE GENOMIC DNA]</scope>
    <source>
        <strain evidence="2">DSM 20524</strain>
    </source>
</reference>
<accession>A0A1H9SKA3</accession>
<name>A0A1H9SKA3_9CORY</name>
<organism evidence="1 2">
    <name type="scientific">Corynebacterium cystitidis DSM 20524</name>
    <dbReference type="NCBI Taxonomy" id="1121357"/>
    <lineage>
        <taxon>Bacteria</taxon>
        <taxon>Bacillati</taxon>
        <taxon>Actinomycetota</taxon>
        <taxon>Actinomycetes</taxon>
        <taxon>Mycobacteriales</taxon>
        <taxon>Corynebacteriaceae</taxon>
        <taxon>Corynebacterium</taxon>
    </lineage>
</organism>
<keyword evidence="2" id="KW-1185">Reference proteome</keyword>
<evidence type="ECO:0000313" key="2">
    <source>
        <dbReference type="Proteomes" id="UP000198929"/>
    </source>
</evidence>
<proteinExistence type="predicted"/>
<dbReference type="Proteomes" id="UP000198929">
    <property type="component" value="Unassembled WGS sequence"/>
</dbReference>
<sequence>MRSIIGGDRGGLAGSVSESAERHQNWVLGPFGLAVSLEQDYGVTPDGFAVGVVAFDLDRHPQREHRAQWGGADAVDAFVPASADMDQLKAVAAQEVEEKFFKPLRRPSVKSV</sequence>
<gene>
    <name evidence="1" type="ORF">SAMN05661109_01158</name>
</gene>
<dbReference type="EMBL" id="FOGQ01000004">
    <property type="protein sequence ID" value="SER85460.1"/>
    <property type="molecule type" value="Genomic_DNA"/>
</dbReference>